<evidence type="ECO:0000313" key="3">
    <source>
        <dbReference type="EMBL" id="MBP1853685.1"/>
    </source>
</evidence>
<dbReference type="InterPro" id="IPR010982">
    <property type="entry name" value="Lambda_DNA-bd_dom_sf"/>
</dbReference>
<dbReference type="SUPFAM" id="SSF47413">
    <property type="entry name" value="lambda repressor-like DNA-binding domains"/>
    <property type="match status" value="1"/>
</dbReference>
<dbReference type="CDD" id="cd00093">
    <property type="entry name" value="HTH_XRE"/>
    <property type="match status" value="1"/>
</dbReference>
<dbReference type="InterPro" id="IPR001387">
    <property type="entry name" value="Cro/C1-type_HTH"/>
</dbReference>
<evidence type="ECO:0000259" key="2">
    <source>
        <dbReference type="PROSITE" id="PS50943"/>
    </source>
</evidence>
<accession>A0ABS4E6V3</accession>
<sequence length="131" mass="15122">MESLGERITRLRKKSNLSQRELADKTNLTEATLSRYENDLREPKGEVIVKIANALDVTTDYLLGRTDEINVKKENKNTSDEKEIEKIIDELLQQDDLMLCGQIADEDDLIALRNSLRLTIDILQKKNKKKH</sequence>
<dbReference type="SMART" id="SM00530">
    <property type="entry name" value="HTH_XRE"/>
    <property type="match status" value="1"/>
</dbReference>
<comment type="caution">
    <text evidence="3">The sequence shown here is derived from an EMBL/GenBank/DDBJ whole genome shotgun (WGS) entry which is preliminary data.</text>
</comment>
<dbReference type="EMBL" id="JAGGJX010000001">
    <property type="protein sequence ID" value="MBP1853685.1"/>
    <property type="molecule type" value="Genomic_DNA"/>
</dbReference>
<evidence type="ECO:0000313" key="4">
    <source>
        <dbReference type="Proteomes" id="UP000767291"/>
    </source>
</evidence>
<reference evidence="3 4" key="1">
    <citation type="submission" date="2021-03" db="EMBL/GenBank/DDBJ databases">
        <title>Genomic Encyclopedia of Type Strains, Phase IV (KMG-IV): sequencing the most valuable type-strain genomes for metagenomic binning, comparative biology and taxonomic classification.</title>
        <authorList>
            <person name="Goeker M."/>
        </authorList>
    </citation>
    <scope>NUCLEOTIDE SEQUENCE [LARGE SCALE GENOMIC DNA]</scope>
    <source>
        <strain evidence="3 4">DSM 1289</strain>
    </source>
</reference>
<protein>
    <submittedName>
        <fullName evidence="3">Transcriptional regulator with XRE-family HTH domain</fullName>
    </submittedName>
</protein>
<dbReference type="PANTHER" id="PTHR46797:SF1">
    <property type="entry name" value="METHYLPHOSPHONATE SYNTHASE"/>
    <property type="match status" value="1"/>
</dbReference>
<name>A0ABS4E6V3_9FIRM</name>
<dbReference type="RefSeq" id="WP_209455350.1">
    <property type="nucleotide sequence ID" value="NZ_BAAACS010000017.1"/>
</dbReference>
<dbReference type="Pfam" id="PF01381">
    <property type="entry name" value="HTH_3"/>
    <property type="match status" value="1"/>
</dbReference>
<dbReference type="Gene3D" id="1.10.260.40">
    <property type="entry name" value="lambda repressor-like DNA-binding domains"/>
    <property type="match status" value="1"/>
</dbReference>
<feature type="domain" description="HTH cro/C1-type" evidence="2">
    <location>
        <begin position="8"/>
        <end position="62"/>
    </location>
</feature>
<keyword evidence="4" id="KW-1185">Reference proteome</keyword>
<organism evidence="3 4">
    <name type="scientific">Metaclostridioides mangenotii</name>
    <dbReference type="NCBI Taxonomy" id="1540"/>
    <lineage>
        <taxon>Bacteria</taxon>
        <taxon>Bacillati</taxon>
        <taxon>Bacillota</taxon>
        <taxon>Clostridia</taxon>
        <taxon>Peptostreptococcales</taxon>
        <taxon>Peptostreptococcaceae</taxon>
        <taxon>Metaclostridioides</taxon>
    </lineage>
</organism>
<dbReference type="PANTHER" id="PTHR46797">
    <property type="entry name" value="HTH-TYPE TRANSCRIPTIONAL REGULATOR"/>
    <property type="match status" value="1"/>
</dbReference>
<evidence type="ECO:0000256" key="1">
    <source>
        <dbReference type="ARBA" id="ARBA00023125"/>
    </source>
</evidence>
<dbReference type="InterPro" id="IPR050807">
    <property type="entry name" value="TransReg_Diox_bact_type"/>
</dbReference>
<proteinExistence type="predicted"/>
<dbReference type="Proteomes" id="UP000767291">
    <property type="component" value="Unassembled WGS sequence"/>
</dbReference>
<dbReference type="PROSITE" id="PS50943">
    <property type="entry name" value="HTH_CROC1"/>
    <property type="match status" value="1"/>
</dbReference>
<keyword evidence="1" id="KW-0238">DNA-binding</keyword>
<gene>
    <name evidence="3" type="ORF">J2Z43_000075</name>
</gene>